<evidence type="ECO:0000256" key="4">
    <source>
        <dbReference type="ARBA" id="ARBA00008276"/>
    </source>
</evidence>
<comment type="pathway">
    <text evidence="3">Cofactor biosynthesis; tetrahydrofolylpolyglutamate biosynthesis.</text>
</comment>
<sequence length="423" mass="44835">MSHSDAILDRLMSLHPKVIDLSLDRMHRILAALDHPERRIPPVIHIAGTNGKGSTQAMIRAGLEASGARVHAYTSPHLARFHERIRLAGELISEADLAAALEECEAANEGKPITFFEITTAAAFLAFSRLAADYTLLEVGLGGRLDATNVIDQPALTVITPVSIDHTQYLGETLALIAAEKAGIIKPRIPCIVGPQQDEALRVIEARASGLTAPLSIYGQHWMVAPDRDGIVYQDDHGLWDLPMPNLIGPHQIQNAGTALAALRHLGASHGQASAAVTRAEWPARMQRLTRGPLVEAAGPQAELWLDGGHNPAGGEALAATLKTLPPRPTRLVCGMLNTKDVAGYLRALAPHAEGLTAIDIPGEPNTLPAATTAGIAASVGLPADSAPDAETAIRRIADQEPRARILICGSLYLAGRILRSNG</sequence>
<dbReference type="InterPro" id="IPR018109">
    <property type="entry name" value="Folylpolyglutamate_synth_CS"/>
</dbReference>
<proteinExistence type="inferred from homology"/>
<organism evidence="22 23">
    <name type="scientific">Paracoccus marinaquae</name>
    <dbReference type="NCBI Taxonomy" id="2841926"/>
    <lineage>
        <taxon>Bacteria</taxon>
        <taxon>Pseudomonadati</taxon>
        <taxon>Pseudomonadota</taxon>
        <taxon>Alphaproteobacteria</taxon>
        <taxon>Rhodobacterales</taxon>
        <taxon>Paracoccaceae</taxon>
        <taxon>Paracoccus</taxon>
    </lineage>
</organism>
<keyword evidence="23" id="KW-1185">Reference proteome</keyword>
<comment type="similarity">
    <text evidence="4 19">Belongs to the folylpolyglutamate synthase family.</text>
</comment>
<dbReference type="EMBL" id="JAHKNG010000013">
    <property type="protein sequence ID" value="MBU3030334.1"/>
    <property type="molecule type" value="Genomic_DNA"/>
</dbReference>
<evidence type="ECO:0000256" key="11">
    <source>
        <dbReference type="ARBA" id="ARBA00022909"/>
    </source>
</evidence>
<protein>
    <recommendedName>
        <fullName evidence="7">Dihydrofolate synthase/folylpolyglutamate synthase</fullName>
        <ecNumber evidence="5">6.3.2.12</ecNumber>
        <ecNumber evidence="6">6.3.2.17</ecNumber>
    </recommendedName>
    <alternativeName>
        <fullName evidence="14">Folylpoly-gamma-glutamate synthetase-dihydrofolate synthetase</fullName>
    </alternativeName>
    <alternativeName>
        <fullName evidence="12">Folylpolyglutamate synthetase</fullName>
    </alternativeName>
    <alternativeName>
        <fullName evidence="13">Tetrahydrofolylpolyglutamate synthase</fullName>
    </alternativeName>
</protein>
<gene>
    <name evidence="22" type="ORF">KNW02_09400</name>
</gene>
<evidence type="ECO:0000256" key="12">
    <source>
        <dbReference type="ARBA" id="ARBA00030048"/>
    </source>
</evidence>
<reference evidence="22" key="1">
    <citation type="submission" date="2021-06" db="EMBL/GenBank/DDBJ databases">
        <title>Paracoccus bacterium XHP0099 sp. nov., isolated from the surface waters of the Yellow Sea.</title>
        <authorList>
            <person name="Xue H."/>
            <person name="Zhang D."/>
        </authorList>
    </citation>
    <scope>NUCLEOTIDE SEQUENCE</scope>
    <source>
        <strain evidence="22">XHP0099</strain>
    </source>
</reference>
<dbReference type="RefSeq" id="WP_216033014.1">
    <property type="nucleotide sequence ID" value="NZ_JAHKNG010000013.1"/>
</dbReference>
<evidence type="ECO:0000256" key="9">
    <source>
        <dbReference type="ARBA" id="ARBA00022741"/>
    </source>
</evidence>
<dbReference type="NCBIfam" id="TIGR01499">
    <property type="entry name" value="folC"/>
    <property type="match status" value="1"/>
</dbReference>
<evidence type="ECO:0000259" key="20">
    <source>
        <dbReference type="Pfam" id="PF02875"/>
    </source>
</evidence>
<keyword evidence="10 19" id="KW-0067">ATP-binding</keyword>
<evidence type="ECO:0000256" key="13">
    <source>
        <dbReference type="ARBA" id="ARBA00030592"/>
    </source>
</evidence>
<dbReference type="PIRSF" id="PIRSF001563">
    <property type="entry name" value="Folylpolyglu_synth"/>
    <property type="match status" value="1"/>
</dbReference>
<evidence type="ECO:0000256" key="2">
    <source>
        <dbReference type="ARBA" id="ARBA00004799"/>
    </source>
</evidence>
<comment type="caution">
    <text evidence="22">The sequence shown here is derived from an EMBL/GenBank/DDBJ whole genome shotgun (WGS) entry which is preliminary data.</text>
</comment>
<comment type="catalytic activity">
    <reaction evidence="16">
        <text>10-formyltetrahydrofolyl-(gamma-L-Glu)(n) + L-glutamate + ATP = 10-formyltetrahydrofolyl-(gamma-L-Glu)(n+1) + ADP + phosphate + H(+)</text>
        <dbReference type="Rhea" id="RHEA:51904"/>
        <dbReference type="Rhea" id="RHEA-COMP:13088"/>
        <dbReference type="Rhea" id="RHEA-COMP:14300"/>
        <dbReference type="ChEBI" id="CHEBI:15378"/>
        <dbReference type="ChEBI" id="CHEBI:29985"/>
        <dbReference type="ChEBI" id="CHEBI:30616"/>
        <dbReference type="ChEBI" id="CHEBI:43474"/>
        <dbReference type="ChEBI" id="CHEBI:134413"/>
        <dbReference type="ChEBI" id="CHEBI:456216"/>
        <dbReference type="EC" id="6.3.2.17"/>
    </reaction>
</comment>
<dbReference type="InterPro" id="IPR004101">
    <property type="entry name" value="Mur_ligase_C"/>
</dbReference>
<evidence type="ECO:0000256" key="14">
    <source>
        <dbReference type="ARBA" id="ARBA00032510"/>
    </source>
</evidence>
<comment type="pathway">
    <text evidence="2">Cofactor biosynthesis; tetrahydrofolate biosynthesis; 7,8-dihydrofolate from 2-amino-4-hydroxy-6-hydroxymethyl-7,8-dihydropteridine diphosphate and 4-aminobenzoate: step 2/2.</text>
</comment>
<name>A0ABS6AIJ4_9RHOB</name>
<dbReference type="InterPro" id="IPR001645">
    <property type="entry name" value="Folylpolyglutamate_synth"/>
</dbReference>
<keyword evidence="9 19" id="KW-0547">Nucleotide-binding</keyword>
<accession>A0ABS6AIJ4</accession>
<dbReference type="EC" id="6.3.2.12" evidence="5"/>
<evidence type="ECO:0000259" key="21">
    <source>
        <dbReference type="Pfam" id="PF08245"/>
    </source>
</evidence>
<evidence type="ECO:0000256" key="7">
    <source>
        <dbReference type="ARBA" id="ARBA00019357"/>
    </source>
</evidence>
<dbReference type="EC" id="6.3.2.17" evidence="6"/>
<comment type="function">
    <text evidence="1">Functions in two distinct reactions of the de novo folate biosynthetic pathway. Catalyzes the addition of a glutamate residue to dihydropteroate (7,8-dihydropteroate or H2Pte) to form dihydrofolate (7,8-dihydrofolate monoglutamate or H2Pte-Glu). Also catalyzes successive additions of L-glutamate to tetrahydrofolate or 10-formyltetrahydrofolate or 5,10-methylenetetrahydrofolate, leading to folylpolyglutamate derivatives.</text>
</comment>
<comment type="catalytic activity">
    <reaction evidence="18">
        <text>7,8-dihydropteroate + L-glutamate + ATP = 7,8-dihydrofolate + ADP + phosphate + H(+)</text>
        <dbReference type="Rhea" id="RHEA:23584"/>
        <dbReference type="ChEBI" id="CHEBI:15378"/>
        <dbReference type="ChEBI" id="CHEBI:17839"/>
        <dbReference type="ChEBI" id="CHEBI:29985"/>
        <dbReference type="ChEBI" id="CHEBI:30616"/>
        <dbReference type="ChEBI" id="CHEBI:43474"/>
        <dbReference type="ChEBI" id="CHEBI:57451"/>
        <dbReference type="ChEBI" id="CHEBI:456216"/>
        <dbReference type="EC" id="6.3.2.12"/>
    </reaction>
</comment>
<comment type="catalytic activity">
    <reaction evidence="15">
        <text>(6S)-5,6,7,8-tetrahydrofolyl-(gamma-L-Glu)(n) + L-glutamate + ATP = (6S)-5,6,7,8-tetrahydrofolyl-(gamma-L-Glu)(n+1) + ADP + phosphate + H(+)</text>
        <dbReference type="Rhea" id="RHEA:10580"/>
        <dbReference type="Rhea" id="RHEA-COMP:14738"/>
        <dbReference type="Rhea" id="RHEA-COMP:14740"/>
        <dbReference type="ChEBI" id="CHEBI:15378"/>
        <dbReference type="ChEBI" id="CHEBI:29985"/>
        <dbReference type="ChEBI" id="CHEBI:30616"/>
        <dbReference type="ChEBI" id="CHEBI:43474"/>
        <dbReference type="ChEBI" id="CHEBI:141005"/>
        <dbReference type="ChEBI" id="CHEBI:456216"/>
        <dbReference type="EC" id="6.3.2.17"/>
    </reaction>
</comment>
<dbReference type="PROSITE" id="PS01012">
    <property type="entry name" value="FOLYLPOLYGLU_SYNT_2"/>
    <property type="match status" value="1"/>
</dbReference>
<dbReference type="Pfam" id="PF08245">
    <property type="entry name" value="Mur_ligase_M"/>
    <property type="match status" value="1"/>
</dbReference>
<keyword evidence="11" id="KW-0289">Folate biosynthesis</keyword>
<evidence type="ECO:0000256" key="10">
    <source>
        <dbReference type="ARBA" id="ARBA00022840"/>
    </source>
</evidence>
<dbReference type="PANTHER" id="PTHR11136">
    <property type="entry name" value="FOLYLPOLYGLUTAMATE SYNTHASE-RELATED"/>
    <property type="match status" value="1"/>
</dbReference>
<feature type="domain" description="Mur ligase C-terminal" evidence="20">
    <location>
        <begin position="302"/>
        <end position="411"/>
    </location>
</feature>
<evidence type="ECO:0000256" key="5">
    <source>
        <dbReference type="ARBA" id="ARBA00013023"/>
    </source>
</evidence>
<evidence type="ECO:0000256" key="19">
    <source>
        <dbReference type="PIRNR" id="PIRNR001563"/>
    </source>
</evidence>
<evidence type="ECO:0000256" key="17">
    <source>
        <dbReference type="ARBA" id="ARBA00049035"/>
    </source>
</evidence>
<evidence type="ECO:0000256" key="16">
    <source>
        <dbReference type="ARBA" id="ARBA00047808"/>
    </source>
</evidence>
<dbReference type="PANTHER" id="PTHR11136:SF0">
    <property type="entry name" value="DIHYDROFOLATE SYNTHETASE-RELATED"/>
    <property type="match status" value="1"/>
</dbReference>
<evidence type="ECO:0000256" key="1">
    <source>
        <dbReference type="ARBA" id="ARBA00002714"/>
    </source>
</evidence>
<feature type="domain" description="Mur ligase central" evidence="21">
    <location>
        <begin position="46"/>
        <end position="262"/>
    </location>
</feature>
<keyword evidence="8 19" id="KW-0436">Ligase</keyword>
<dbReference type="InterPro" id="IPR013221">
    <property type="entry name" value="Mur_ligase_cen"/>
</dbReference>
<evidence type="ECO:0000256" key="18">
    <source>
        <dbReference type="ARBA" id="ARBA00049161"/>
    </source>
</evidence>
<evidence type="ECO:0000256" key="3">
    <source>
        <dbReference type="ARBA" id="ARBA00005150"/>
    </source>
</evidence>
<evidence type="ECO:0000313" key="22">
    <source>
        <dbReference type="EMBL" id="MBU3030334.1"/>
    </source>
</evidence>
<dbReference type="Proteomes" id="UP001166191">
    <property type="component" value="Unassembled WGS sequence"/>
</dbReference>
<evidence type="ECO:0000313" key="23">
    <source>
        <dbReference type="Proteomes" id="UP001166191"/>
    </source>
</evidence>
<evidence type="ECO:0000256" key="15">
    <source>
        <dbReference type="ARBA" id="ARBA00047493"/>
    </source>
</evidence>
<dbReference type="Pfam" id="PF02875">
    <property type="entry name" value="Mur_ligase_C"/>
    <property type="match status" value="1"/>
</dbReference>
<evidence type="ECO:0000256" key="6">
    <source>
        <dbReference type="ARBA" id="ARBA00013025"/>
    </source>
</evidence>
<evidence type="ECO:0000256" key="8">
    <source>
        <dbReference type="ARBA" id="ARBA00022598"/>
    </source>
</evidence>
<comment type="catalytic activity">
    <reaction evidence="17">
        <text>(6R)-5,10-methylenetetrahydrofolyl-(gamma-L-Glu)(n) + L-glutamate + ATP = (6R)-5,10-methylenetetrahydrofolyl-(gamma-L-Glu)(n+1) + ADP + phosphate + H(+)</text>
        <dbReference type="Rhea" id="RHEA:51912"/>
        <dbReference type="Rhea" id="RHEA-COMP:13257"/>
        <dbReference type="Rhea" id="RHEA-COMP:13258"/>
        <dbReference type="ChEBI" id="CHEBI:15378"/>
        <dbReference type="ChEBI" id="CHEBI:29985"/>
        <dbReference type="ChEBI" id="CHEBI:30616"/>
        <dbReference type="ChEBI" id="CHEBI:43474"/>
        <dbReference type="ChEBI" id="CHEBI:136572"/>
        <dbReference type="ChEBI" id="CHEBI:456216"/>
        <dbReference type="EC" id="6.3.2.17"/>
    </reaction>
</comment>